<evidence type="ECO:0000256" key="9">
    <source>
        <dbReference type="ARBA" id="ARBA00022679"/>
    </source>
</evidence>
<gene>
    <name evidence="19" type="ORF">PICST_59994</name>
</gene>
<dbReference type="PIRSF" id="PIRSF028840">
    <property type="entry name" value="Mmp37"/>
    <property type="match status" value="1"/>
</dbReference>
<keyword evidence="17" id="KW-1208">Phospholipid metabolism</keyword>
<keyword evidence="12" id="KW-0460">Magnesium</keyword>
<comment type="cofactor">
    <cofactor evidence="1">
        <name>Mg(2+)</name>
        <dbReference type="ChEBI" id="CHEBI:18420"/>
    </cofactor>
</comment>
<evidence type="ECO:0000256" key="4">
    <source>
        <dbReference type="ARBA" id="ARBA00005189"/>
    </source>
</evidence>
<accession>A3LVC5</accession>
<dbReference type="Proteomes" id="UP000002258">
    <property type="component" value="Chromosome 5"/>
</dbReference>
<dbReference type="HOGENOM" id="CLU_030279_1_1_1"/>
<evidence type="ECO:0000256" key="15">
    <source>
        <dbReference type="ARBA" id="ARBA00023136"/>
    </source>
</evidence>
<name>A3LVC5_PICST</name>
<keyword evidence="13" id="KW-0443">Lipid metabolism</keyword>
<sequence>TPYSDKFYQSIITEGFKGLDKLIIPRDFVACNQDINPSDADPDSVVRQEELRGIIDTFNSSIKVSIGYGSGVLPQAGYANERSNHGNNDSTTNNNIEAPVQIDFINIVEDNQTFHKQNLVKNRSHYSIKSAGLIKFLQGKNGIYFNPFIIINNRLVKYGTMSINASLLDLCEWTSLYLAGRLQKPVNFVKDDDIRIKFLNQYNLKNAMTVAILLMESNQFNERQLYEQITRLSYLGDFRMYIGGENPNKVQNIVDKQLVHFKKLYEPILSYFIHRNYLIITNNDSHIRTLKKNLNVNNKINLISTLPLQFRTRLYQMYQDKSLKEIAKDKHLAENVVKIVSRTIQISSVRQAILGIFSSGLVKSIKYAVAKQIKFWQGVLNKKSIK</sequence>
<dbReference type="EMBL" id="CP000499">
    <property type="protein sequence ID" value="ABN66757.2"/>
    <property type="molecule type" value="Genomic_DNA"/>
</dbReference>
<dbReference type="PANTHER" id="PTHR13619:SF0">
    <property type="entry name" value="PHOSPHATIDATE CYTIDYLYLTRANSFERASE, MITOCHONDRIAL"/>
    <property type="match status" value="1"/>
</dbReference>
<dbReference type="GO" id="GO:0005743">
    <property type="term" value="C:mitochondrial inner membrane"/>
    <property type="evidence" value="ECO:0007669"/>
    <property type="project" value="UniProtKB-SubCell"/>
</dbReference>
<reference evidence="19 20" key="1">
    <citation type="journal article" date="2007" name="Nat. Biotechnol.">
        <title>Genome sequence of the lignocellulose-bioconverting and xylose-fermenting yeast Pichia stipitis.</title>
        <authorList>
            <person name="Jeffries T.W."/>
            <person name="Grigoriev I.V."/>
            <person name="Grimwood J."/>
            <person name="Laplaza J.M."/>
            <person name="Aerts A."/>
            <person name="Salamov A."/>
            <person name="Schmutz J."/>
            <person name="Lindquist E."/>
            <person name="Dehal P."/>
            <person name="Shapiro H."/>
            <person name="Jin Y.S."/>
            <person name="Passoth V."/>
            <person name="Richardson P.M."/>
        </authorList>
    </citation>
    <scope>NUCLEOTIDE SEQUENCE [LARGE SCALE GENOMIC DNA]</scope>
    <source>
        <strain evidence="20">ATCC 58785 / CBS 6054 / NBRC 10063 / NRRL Y-11545</strain>
    </source>
</reference>
<keyword evidence="20" id="KW-1185">Reference proteome</keyword>
<dbReference type="eggNOG" id="KOG2986">
    <property type="taxonomic scope" value="Eukaryota"/>
</dbReference>
<evidence type="ECO:0000256" key="18">
    <source>
        <dbReference type="ARBA" id="ARBA00029893"/>
    </source>
</evidence>
<evidence type="ECO:0000256" key="5">
    <source>
        <dbReference type="ARBA" id="ARBA00005458"/>
    </source>
</evidence>
<evidence type="ECO:0000256" key="14">
    <source>
        <dbReference type="ARBA" id="ARBA00023128"/>
    </source>
</evidence>
<evidence type="ECO:0000313" key="19">
    <source>
        <dbReference type="EMBL" id="ABN66757.2"/>
    </source>
</evidence>
<evidence type="ECO:0000256" key="11">
    <source>
        <dbReference type="ARBA" id="ARBA00022792"/>
    </source>
</evidence>
<evidence type="ECO:0000256" key="12">
    <source>
        <dbReference type="ARBA" id="ARBA00022842"/>
    </source>
</evidence>
<comment type="pathway">
    <text evidence="3">Phospholipid metabolism; CDP-diacylglycerol biosynthesis; CDP-diacylglycerol from sn-glycerol 3-phosphate: step 3/3.</text>
</comment>
<dbReference type="RefSeq" id="XP_001384786.2">
    <property type="nucleotide sequence ID" value="XM_001384749.1"/>
</dbReference>
<evidence type="ECO:0000256" key="1">
    <source>
        <dbReference type="ARBA" id="ARBA00001946"/>
    </source>
</evidence>
<proteinExistence type="inferred from homology"/>
<organism evidence="19 20">
    <name type="scientific">Scheffersomyces stipitis (strain ATCC 58785 / CBS 6054 / NBRC 10063 / NRRL Y-11545)</name>
    <name type="common">Yeast</name>
    <name type="synonym">Pichia stipitis</name>
    <dbReference type="NCBI Taxonomy" id="322104"/>
    <lineage>
        <taxon>Eukaryota</taxon>
        <taxon>Fungi</taxon>
        <taxon>Dikarya</taxon>
        <taxon>Ascomycota</taxon>
        <taxon>Saccharomycotina</taxon>
        <taxon>Pichiomycetes</taxon>
        <taxon>Debaryomycetaceae</taxon>
        <taxon>Scheffersomyces</taxon>
    </lineage>
</organism>
<evidence type="ECO:0000256" key="7">
    <source>
        <dbReference type="ARBA" id="ARBA00018337"/>
    </source>
</evidence>
<keyword evidence="8" id="KW-0444">Lipid biosynthesis</keyword>
<dbReference type="GO" id="GO:0032049">
    <property type="term" value="P:cardiolipin biosynthetic process"/>
    <property type="evidence" value="ECO:0007669"/>
    <property type="project" value="EnsemblFungi"/>
</dbReference>
<evidence type="ECO:0000256" key="8">
    <source>
        <dbReference type="ARBA" id="ARBA00022516"/>
    </source>
</evidence>
<comment type="pathway">
    <text evidence="4">Lipid metabolism.</text>
</comment>
<evidence type="ECO:0000313" key="20">
    <source>
        <dbReference type="Proteomes" id="UP000002258"/>
    </source>
</evidence>
<keyword evidence="14" id="KW-0496">Mitochondrion</keyword>
<keyword evidence="9" id="KW-0808">Transferase</keyword>
<dbReference type="KEGG" id="pic:PICST_59994"/>
<keyword evidence="11" id="KW-0999">Mitochondrion inner membrane</keyword>
<evidence type="ECO:0000256" key="6">
    <source>
        <dbReference type="ARBA" id="ARBA00012487"/>
    </source>
</evidence>
<evidence type="ECO:0000256" key="16">
    <source>
        <dbReference type="ARBA" id="ARBA00023209"/>
    </source>
</evidence>
<keyword evidence="10" id="KW-0548">Nucleotidyltransferase</keyword>
<comment type="subcellular location">
    <subcellularLocation>
        <location evidence="2">Mitochondrion inner membrane</location>
        <topology evidence="2">Peripheral membrane protein</topology>
        <orientation evidence="2">Matrix side</orientation>
    </subcellularLocation>
</comment>
<dbReference type="GO" id="GO:0004605">
    <property type="term" value="F:phosphatidate cytidylyltransferase activity"/>
    <property type="evidence" value="ECO:0007669"/>
    <property type="project" value="UniProtKB-EC"/>
</dbReference>
<dbReference type="PANTHER" id="PTHR13619">
    <property type="entry name" value="PHOSPHATIDATE CYTIDYLYLTRANSFERASE, MITOCHONDRIAL"/>
    <property type="match status" value="1"/>
</dbReference>
<evidence type="ECO:0000256" key="17">
    <source>
        <dbReference type="ARBA" id="ARBA00023264"/>
    </source>
</evidence>
<feature type="non-terminal residue" evidence="19">
    <location>
        <position position="1"/>
    </location>
</feature>
<dbReference type="GO" id="GO:0005759">
    <property type="term" value="C:mitochondrial matrix"/>
    <property type="evidence" value="ECO:0007669"/>
    <property type="project" value="EnsemblFungi"/>
</dbReference>
<evidence type="ECO:0000256" key="2">
    <source>
        <dbReference type="ARBA" id="ARBA00004443"/>
    </source>
</evidence>
<dbReference type="InterPro" id="IPR015222">
    <property type="entry name" value="Tam41"/>
</dbReference>
<evidence type="ECO:0000256" key="13">
    <source>
        <dbReference type="ARBA" id="ARBA00023098"/>
    </source>
</evidence>
<evidence type="ECO:0000256" key="10">
    <source>
        <dbReference type="ARBA" id="ARBA00022695"/>
    </source>
</evidence>
<comment type="similarity">
    <text evidence="5">Belongs to the TAM41 family.</text>
</comment>
<protein>
    <recommendedName>
        <fullName evidence="7">Phosphatidate cytidylyltransferase, mitochondrial</fullName>
        <ecNumber evidence="6">2.7.7.41</ecNumber>
    </recommendedName>
    <alternativeName>
        <fullName evidence="18">CDP-diacylglycerol synthase</fullName>
    </alternativeName>
</protein>
<dbReference type="GeneID" id="4839100"/>
<dbReference type="UniPathway" id="UPA00557">
    <property type="reaction ID" value="UER00614"/>
</dbReference>
<dbReference type="GO" id="GO:0016024">
    <property type="term" value="P:CDP-diacylglycerol biosynthetic process"/>
    <property type="evidence" value="ECO:0007669"/>
    <property type="project" value="UniProtKB-UniPathway"/>
</dbReference>
<dbReference type="OrthoDB" id="341477at2759"/>
<dbReference type="InParanoid" id="A3LVC5"/>
<dbReference type="OMA" id="HAENMHR"/>
<keyword evidence="15" id="KW-0472">Membrane</keyword>
<keyword evidence="16" id="KW-0594">Phospholipid biosynthesis</keyword>
<evidence type="ECO:0000256" key="3">
    <source>
        <dbReference type="ARBA" id="ARBA00005119"/>
    </source>
</evidence>
<dbReference type="Pfam" id="PF09139">
    <property type="entry name" value="Tam41_Mmp37"/>
    <property type="match status" value="1"/>
</dbReference>
<dbReference type="EC" id="2.7.7.41" evidence="6"/>
<dbReference type="STRING" id="322104.A3LVC5"/>
<dbReference type="AlphaFoldDB" id="A3LVC5"/>
<dbReference type="FunCoup" id="A3LVC5">
    <property type="interactions" value="360"/>
</dbReference>